<dbReference type="RefSeq" id="WP_201660565.1">
    <property type="nucleotide sequence ID" value="NZ_JAEQNC010000009.1"/>
</dbReference>
<dbReference type="InterPro" id="IPR016156">
    <property type="entry name" value="FAD/NAD-linked_Rdtase_dimer_sf"/>
</dbReference>
<comment type="caution">
    <text evidence="10">The sequence shown here is derived from an EMBL/GenBank/DDBJ whole genome shotgun (WGS) entry which is preliminary data.</text>
</comment>
<dbReference type="Pfam" id="PF07992">
    <property type="entry name" value="Pyr_redox_2"/>
    <property type="match status" value="1"/>
</dbReference>
<dbReference type="Pfam" id="PF00355">
    <property type="entry name" value="Rieske"/>
    <property type="match status" value="1"/>
</dbReference>
<evidence type="ECO:0000256" key="2">
    <source>
        <dbReference type="ARBA" id="ARBA00022630"/>
    </source>
</evidence>
<dbReference type="PRINTS" id="PR00368">
    <property type="entry name" value="FADPNR"/>
</dbReference>
<dbReference type="Gene3D" id="3.50.50.60">
    <property type="entry name" value="FAD/NAD(P)-binding domain"/>
    <property type="match status" value="2"/>
</dbReference>
<dbReference type="Pfam" id="PF14759">
    <property type="entry name" value="Reductase_C"/>
    <property type="match status" value="1"/>
</dbReference>
<keyword evidence="5" id="KW-0274">FAD</keyword>
<protein>
    <submittedName>
        <fullName evidence="10">FAD-dependent oxidoreductase</fullName>
    </submittedName>
</protein>
<keyword evidence="3" id="KW-0001">2Fe-2S</keyword>
<dbReference type="SUPFAM" id="SSF50022">
    <property type="entry name" value="ISP domain"/>
    <property type="match status" value="1"/>
</dbReference>
<keyword evidence="7" id="KW-0408">Iron</keyword>
<dbReference type="PROSITE" id="PS51296">
    <property type="entry name" value="RIESKE"/>
    <property type="match status" value="1"/>
</dbReference>
<dbReference type="SUPFAM" id="SSF55424">
    <property type="entry name" value="FAD/NAD-linked reductases, dimerisation (C-terminal) domain"/>
    <property type="match status" value="1"/>
</dbReference>
<evidence type="ECO:0000256" key="6">
    <source>
        <dbReference type="ARBA" id="ARBA00023002"/>
    </source>
</evidence>
<dbReference type="InterPro" id="IPR017941">
    <property type="entry name" value="Rieske_2Fe-2S"/>
</dbReference>
<keyword evidence="2" id="KW-0285">Flavoprotein</keyword>
<evidence type="ECO:0000313" key="10">
    <source>
        <dbReference type="EMBL" id="MBL0373675.1"/>
    </source>
</evidence>
<dbReference type="AlphaFoldDB" id="A0A936YNF0"/>
<accession>A0A936YNF0</accession>
<comment type="cofactor">
    <cofactor evidence="1">
        <name>FAD</name>
        <dbReference type="ChEBI" id="CHEBI:57692"/>
    </cofactor>
</comment>
<dbReference type="EMBL" id="JAEQNC010000009">
    <property type="protein sequence ID" value="MBL0373675.1"/>
    <property type="molecule type" value="Genomic_DNA"/>
</dbReference>
<dbReference type="InterPro" id="IPR036922">
    <property type="entry name" value="Rieske_2Fe-2S_sf"/>
</dbReference>
<dbReference type="GO" id="GO:0016651">
    <property type="term" value="F:oxidoreductase activity, acting on NAD(P)H"/>
    <property type="evidence" value="ECO:0007669"/>
    <property type="project" value="TreeGrafter"/>
</dbReference>
<evidence type="ECO:0000256" key="3">
    <source>
        <dbReference type="ARBA" id="ARBA00022714"/>
    </source>
</evidence>
<dbReference type="GO" id="GO:0005737">
    <property type="term" value="C:cytoplasm"/>
    <property type="evidence" value="ECO:0007669"/>
    <property type="project" value="TreeGrafter"/>
</dbReference>
<organism evidence="10 11">
    <name type="scientific">Rhizobium setariae</name>
    <dbReference type="NCBI Taxonomy" id="2801340"/>
    <lineage>
        <taxon>Bacteria</taxon>
        <taxon>Pseudomonadati</taxon>
        <taxon>Pseudomonadota</taxon>
        <taxon>Alphaproteobacteria</taxon>
        <taxon>Hyphomicrobiales</taxon>
        <taxon>Rhizobiaceae</taxon>
        <taxon>Rhizobium/Agrobacterium group</taxon>
        <taxon>Rhizobium</taxon>
    </lineage>
</organism>
<evidence type="ECO:0000256" key="8">
    <source>
        <dbReference type="ARBA" id="ARBA00023014"/>
    </source>
</evidence>
<gene>
    <name evidence="10" type="ORF">JJB09_16745</name>
</gene>
<dbReference type="InterPro" id="IPR050446">
    <property type="entry name" value="FAD-oxidoreductase/Apoptosis"/>
</dbReference>
<name>A0A936YNF0_9HYPH</name>
<dbReference type="SUPFAM" id="SSF51905">
    <property type="entry name" value="FAD/NAD(P)-binding domain"/>
    <property type="match status" value="2"/>
</dbReference>
<dbReference type="PANTHER" id="PTHR43557">
    <property type="entry name" value="APOPTOSIS-INDUCING FACTOR 1"/>
    <property type="match status" value="1"/>
</dbReference>
<keyword evidence="4" id="KW-0479">Metal-binding</keyword>
<evidence type="ECO:0000256" key="1">
    <source>
        <dbReference type="ARBA" id="ARBA00001974"/>
    </source>
</evidence>
<evidence type="ECO:0000256" key="7">
    <source>
        <dbReference type="ARBA" id="ARBA00023004"/>
    </source>
</evidence>
<evidence type="ECO:0000259" key="9">
    <source>
        <dbReference type="PROSITE" id="PS51296"/>
    </source>
</evidence>
<dbReference type="InterPro" id="IPR028202">
    <property type="entry name" value="Reductase_C"/>
</dbReference>
<dbReference type="GO" id="GO:0051537">
    <property type="term" value="F:2 iron, 2 sulfur cluster binding"/>
    <property type="evidence" value="ECO:0007669"/>
    <property type="project" value="UniProtKB-KW"/>
</dbReference>
<dbReference type="Gene3D" id="3.30.390.30">
    <property type="match status" value="1"/>
</dbReference>
<dbReference type="CDD" id="cd03478">
    <property type="entry name" value="Rieske_AIFL_N"/>
    <property type="match status" value="1"/>
</dbReference>
<dbReference type="Gene3D" id="2.102.10.10">
    <property type="entry name" value="Rieske [2Fe-2S] iron-sulphur domain"/>
    <property type="match status" value="1"/>
</dbReference>
<keyword evidence="8" id="KW-0411">Iron-sulfur</keyword>
<feature type="domain" description="Rieske" evidence="9">
    <location>
        <begin position="14"/>
        <end position="109"/>
    </location>
</feature>
<evidence type="ECO:0000313" key="11">
    <source>
        <dbReference type="Proteomes" id="UP000633219"/>
    </source>
</evidence>
<sequence length="512" mass="55301">MASHGTNETGPDLAAGVAITAFGAKSLLQGHVAGEPVVLARVGDDVLAVGGMCTHYGAPLAHGVVVGDTVRCPWHHACFSLRTGEALQAPAFDPLPRWKVERQGDRIFVTDKIAVGEQAVPQLARDVPPLPERIVIVGGGAAGFAAAEMLRRRHFSGELTMLSADTDAPYDRPNLSKDYLAGSAKEAWIPLRSQAFYTKRNIGLHLQTNVDRIDTVRRSVITDDGRVFPFDRLLLATGAEPIRLSIPGAEQSHVFVLRSLNDSRAIIARAGEAKVAVVLGAGFIGLEVAAALRSRNIAVHVVAPGARPLETVLGPELGDFIRSLHEQHGVAFHLGATAVRIDERTVTLSDGRVFDADLVVVGVGVKPQVVLAAEAGIAFDKGVLVNEFLETNIPGIFAAGDVAQWHDLDTRQSRRVEHWVVAQRQGQVAAENMLGVSRAFQSAPFFWSAHYDLSIRYVGYAHDWDRIEIDGSMAKRDCMVRYIKGDKVIAVAAIGRDIQALEFEASMGWPRQ</sequence>
<reference evidence="10" key="1">
    <citation type="submission" date="2021-01" db="EMBL/GenBank/DDBJ databases">
        <title>Rhizobium sp. strain KVB221 16S ribosomal RNA gene Genome sequencing and assembly.</title>
        <authorList>
            <person name="Kang M."/>
        </authorList>
    </citation>
    <scope>NUCLEOTIDE SEQUENCE</scope>
    <source>
        <strain evidence="10">KVB221</strain>
    </source>
</reference>
<dbReference type="Proteomes" id="UP000633219">
    <property type="component" value="Unassembled WGS sequence"/>
</dbReference>
<keyword evidence="11" id="KW-1185">Reference proteome</keyword>
<evidence type="ECO:0000256" key="4">
    <source>
        <dbReference type="ARBA" id="ARBA00022723"/>
    </source>
</evidence>
<dbReference type="InterPro" id="IPR036188">
    <property type="entry name" value="FAD/NAD-bd_sf"/>
</dbReference>
<evidence type="ECO:0000256" key="5">
    <source>
        <dbReference type="ARBA" id="ARBA00022827"/>
    </source>
</evidence>
<dbReference type="PANTHER" id="PTHR43557:SF2">
    <property type="entry name" value="RIESKE DOMAIN-CONTAINING PROTEIN-RELATED"/>
    <property type="match status" value="1"/>
</dbReference>
<dbReference type="GO" id="GO:0046872">
    <property type="term" value="F:metal ion binding"/>
    <property type="evidence" value="ECO:0007669"/>
    <property type="project" value="UniProtKB-KW"/>
</dbReference>
<keyword evidence="6" id="KW-0560">Oxidoreductase</keyword>
<proteinExistence type="predicted"/>
<dbReference type="InterPro" id="IPR023753">
    <property type="entry name" value="FAD/NAD-binding_dom"/>
</dbReference>
<dbReference type="PRINTS" id="PR00469">
    <property type="entry name" value="PNDRDTASEII"/>
</dbReference>